<dbReference type="RefSeq" id="WP_185624664.1">
    <property type="nucleotide sequence ID" value="NZ_JABGBW010000009.1"/>
</dbReference>
<evidence type="ECO:0000256" key="1">
    <source>
        <dbReference type="SAM" id="MobiDB-lite"/>
    </source>
</evidence>
<dbReference type="Gene3D" id="3.40.50.12090">
    <property type="match status" value="2"/>
</dbReference>
<reference evidence="3 4" key="1">
    <citation type="submission" date="2020-05" db="EMBL/GenBank/DDBJ databases">
        <title>Draft genome of xy-202 and genomic insight in genome of the genus Peptostreptococcus.</title>
        <authorList>
            <person name="Zhang Z."/>
        </authorList>
    </citation>
    <scope>NUCLEOTIDE SEQUENCE [LARGE SCALE GENOMIC DNA]</scope>
    <source>
        <strain evidence="3 4">DSM 27025</strain>
    </source>
</reference>
<dbReference type="PANTHER" id="PTHR30032">
    <property type="entry name" value="N-ACETYLMURAMOYL-L-ALANINE AMIDASE-RELATED"/>
    <property type="match status" value="1"/>
</dbReference>
<feature type="signal peptide" evidence="2">
    <location>
        <begin position="1"/>
        <end position="30"/>
    </location>
</feature>
<feature type="chain" id="PRO_5047405477" description="Cell wall binding repeat 2" evidence="2">
    <location>
        <begin position="31"/>
        <end position="705"/>
    </location>
</feature>
<evidence type="ECO:0000256" key="2">
    <source>
        <dbReference type="SAM" id="SignalP"/>
    </source>
</evidence>
<protein>
    <recommendedName>
        <fullName evidence="5">Cell wall binding repeat 2</fullName>
    </recommendedName>
</protein>
<dbReference type="PANTHER" id="PTHR30032:SF8">
    <property type="entry name" value="GERMINATION-SPECIFIC N-ACETYLMURAMOYL-L-ALANINE AMIDASE"/>
    <property type="match status" value="1"/>
</dbReference>
<comment type="caution">
    <text evidence="3">The sequence shown here is derived from an EMBL/GenBank/DDBJ whole genome shotgun (WGS) entry which is preliminary data.</text>
</comment>
<keyword evidence="4" id="KW-1185">Reference proteome</keyword>
<gene>
    <name evidence="3" type="ORF">HLB29_08095</name>
</gene>
<organism evidence="3 4">
    <name type="scientific">Peptostreptococcus canis</name>
    <dbReference type="NCBI Taxonomy" id="1159213"/>
    <lineage>
        <taxon>Bacteria</taxon>
        <taxon>Bacillati</taxon>
        <taxon>Bacillota</taxon>
        <taxon>Clostridia</taxon>
        <taxon>Peptostreptococcales</taxon>
        <taxon>Peptostreptococcaceae</taxon>
        <taxon>Peptostreptococcus</taxon>
    </lineage>
</organism>
<feature type="region of interest" description="Disordered" evidence="1">
    <location>
        <begin position="367"/>
        <end position="399"/>
    </location>
</feature>
<dbReference type="EMBL" id="JABGBW010000009">
    <property type="protein sequence ID" value="MBC2576643.1"/>
    <property type="molecule type" value="Genomic_DNA"/>
</dbReference>
<dbReference type="InterPro" id="IPR051922">
    <property type="entry name" value="Bact_Sporulation_Assoc"/>
</dbReference>
<proteinExistence type="predicted"/>
<dbReference type="InterPro" id="IPR007253">
    <property type="entry name" value="Cell_wall-bd_2"/>
</dbReference>
<dbReference type="Pfam" id="PF04122">
    <property type="entry name" value="CW_binding_2"/>
    <property type="match status" value="3"/>
</dbReference>
<evidence type="ECO:0000313" key="3">
    <source>
        <dbReference type="EMBL" id="MBC2576643.1"/>
    </source>
</evidence>
<dbReference type="Proteomes" id="UP000713904">
    <property type="component" value="Unassembled WGS sequence"/>
</dbReference>
<sequence length="705" mass="80126">MKNKKIIKKIGLSIMITLIAVGSISQSSFAVLQNNEFENIKLADKSQNIILTVEVINGLYYHKDTDSLNKPGAIPEDDKKINISNDEKWEYISKRIQNPDLNNGLGFDKKSIIRPDRGYKNEVKFYKKMTKEGNYEDEIKLTDTFSTNTTIYAVFQKDPSQYFNIDILGRPEGFYKYKNDNKNLELLIGTLKWYDIINTVNEIVEPFDSHYIRSKENIYTLDLEGNEKIKEDETISSLANRKIKKVYVRFERDNSKWCVIKVHPGKSAKFKSEINDGNEYGKDKKGNKIFIPLKLKSDGSIENNQEKIYESIKDKYSDIIEPKISENEKAKFKGISDVADGKNIDGQLEAKEINVYVNYETEVINKPDKDKEKREQEKKKQEKREQGKNRDQEKKEDNVKRTTIRINGSNRVKTAIEVSKKIYPKGSENIILANMEKYSDVLTASPFANQVKAPILFTNNKVLNNDTKEEIKRLGAKSVYIIGGNQSVSESTEAELKKDGINVTRVSGIDRYETARKIAIKVREKGNKDTLEIASGESFPDALSMSSLAIKENAPILLSKNNELPNITKKSISDWNIKNVNIAGSNKTISNKVESEIKNNSKNSINIKRYGGKDRYETSVIISKAAFQKSDKAVYTSGENFADALVSGSFAAHKSAPVLLVKKEMVPFTVKEYTEKMKVKDVFIIGGKSMIDDKILDMINKPIKK</sequence>
<name>A0ABR6TMK1_9FIRM</name>
<accession>A0ABR6TMK1</accession>
<keyword evidence="2" id="KW-0732">Signal</keyword>
<evidence type="ECO:0008006" key="5">
    <source>
        <dbReference type="Google" id="ProtNLM"/>
    </source>
</evidence>
<evidence type="ECO:0000313" key="4">
    <source>
        <dbReference type="Proteomes" id="UP000713904"/>
    </source>
</evidence>